<reference evidence="1" key="1">
    <citation type="submission" date="2021-02" db="EMBL/GenBank/DDBJ databases">
        <authorList>
            <person name="Dougan E. K."/>
            <person name="Rhodes N."/>
            <person name="Thang M."/>
            <person name="Chan C."/>
        </authorList>
    </citation>
    <scope>NUCLEOTIDE SEQUENCE</scope>
</reference>
<proteinExistence type="predicted"/>
<comment type="caution">
    <text evidence="1">The sequence shown here is derived from an EMBL/GenBank/DDBJ whole genome shotgun (WGS) entry which is preliminary data.</text>
</comment>
<dbReference type="EMBL" id="CAJNNW010003161">
    <property type="protein sequence ID" value="CAE8645074.1"/>
    <property type="molecule type" value="Genomic_DNA"/>
</dbReference>
<evidence type="ECO:0000313" key="1">
    <source>
        <dbReference type="EMBL" id="CAE8645074.1"/>
    </source>
</evidence>
<evidence type="ECO:0000313" key="2">
    <source>
        <dbReference type="Proteomes" id="UP000626109"/>
    </source>
</evidence>
<gene>
    <name evidence="1" type="ORF">PGLA2088_LOCUS3597</name>
</gene>
<name>A0A813I5R0_POLGL</name>
<dbReference type="Proteomes" id="UP000626109">
    <property type="component" value="Unassembled WGS sequence"/>
</dbReference>
<organism evidence="1 2">
    <name type="scientific">Polarella glacialis</name>
    <name type="common">Dinoflagellate</name>
    <dbReference type="NCBI Taxonomy" id="89957"/>
    <lineage>
        <taxon>Eukaryota</taxon>
        <taxon>Sar</taxon>
        <taxon>Alveolata</taxon>
        <taxon>Dinophyceae</taxon>
        <taxon>Suessiales</taxon>
        <taxon>Suessiaceae</taxon>
        <taxon>Polarella</taxon>
    </lineage>
</organism>
<sequence>MINQLWADFDQAVLKMVGQRFTHTTRLFNALCLLSDDFQTWQPTDSVCRSRKSRSSCSCTAVLGQEMQVKASRAIVSNGAKPRSSFCVATIASSGDTIPEQHNAEWRVPEQNNAEMR</sequence>
<protein>
    <submittedName>
        <fullName evidence="1">Uncharacterized protein</fullName>
    </submittedName>
</protein>
<accession>A0A813I5R0</accession>
<dbReference type="AlphaFoldDB" id="A0A813I5R0"/>